<dbReference type="InterPro" id="IPR040807">
    <property type="entry name" value="DUF5522"/>
</dbReference>
<reference evidence="2 3" key="1">
    <citation type="submission" date="2021-11" db="EMBL/GenBank/DDBJ databases">
        <title>Genomic of Niabella pedocola.</title>
        <authorList>
            <person name="Wu T."/>
        </authorList>
    </citation>
    <scope>NUCLEOTIDE SEQUENCE [LARGE SCALE GENOMIC DNA]</scope>
    <source>
        <strain evidence="2 3">JCM 31011</strain>
    </source>
</reference>
<protein>
    <submittedName>
        <fullName evidence="2">DUF5522 domain-containing protein</fullName>
    </submittedName>
</protein>
<organism evidence="2 3">
    <name type="scientific">Niabella pedocola</name>
    <dbReference type="NCBI Taxonomy" id="1752077"/>
    <lineage>
        <taxon>Bacteria</taxon>
        <taxon>Pseudomonadati</taxon>
        <taxon>Bacteroidota</taxon>
        <taxon>Chitinophagia</taxon>
        <taxon>Chitinophagales</taxon>
        <taxon>Chitinophagaceae</taxon>
        <taxon>Niabella</taxon>
    </lineage>
</organism>
<dbReference type="RefSeq" id="WP_231007329.1">
    <property type="nucleotide sequence ID" value="NZ_JAJNEC010000005.1"/>
</dbReference>
<evidence type="ECO:0000256" key="1">
    <source>
        <dbReference type="SAM" id="MobiDB-lite"/>
    </source>
</evidence>
<gene>
    <name evidence="2" type="ORF">LQ567_17370</name>
</gene>
<dbReference type="Pfam" id="PF17653">
    <property type="entry name" value="DUF5522"/>
    <property type="match status" value="1"/>
</dbReference>
<accession>A0ABS8PU03</accession>
<dbReference type="PANTHER" id="PTHR21037:SF2">
    <property type="entry name" value="SIMILAR TO NOVEL PROTEIN"/>
    <property type="match status" value="1"/>
</dbReference>
<sequence length="58" mass="6756">MVLTEQYHLQRGYCCSNGCRHCPYNYENVPEPKKTQLLNERKKRQQQPGDTKNGAPFG</sequence>
<evidence type="ECO:0000313" key="2">
    <source>
        <dbReference type="EMBL" id="MCD2424554.1"/>
    </source>
</evidence>
<dbReference type="EMBL" id="JAJNEC010000005">
    <property type="protein sequence ID" value="MCD2424554.1"/>
    <property type="molecule type" value="Genomic_DNA"/>
</dbReference>
<evidence type="ECO:0000313" key="3">
    <source>
        <dbReference type="Proteomes" id="UP001199816"/>
    </source>
</evidence>
<dbReference type="Proteomes" id="UP001199816">
    <property type="component" value="Unassembled WGS sequence"/>
</dbReference>
<dbReference type="PANTHER" id="PTHR21037">
    <property type="entry name" value="39S RIBOSOMAL PROTEIN L14, MITOCHONDRIAL"/>
    <property type="match status" value="1"/>
</dbReference>
<name>A0ABS8PU03_9BACT</name>
<keyword evidence="3" id="KW-1185">Reference proteome</keyword>
<feature type="region of interest" description="Disordered" evidence="1">
    <location>
        <begin position="31"/>
        <end position="58"/>
    </location>
</feature>
<comment type="caution">
    <text evidence="2">The sequence shown here is derived from an EMBL/GenBank/DDBJ whole genome shotgun (WGS) entry which is preliminary data.</text>
</comment>
<proteinExistence type="predicted"/>